<dbReference type="PANTHER" id="PTHR43479:SF11">
    <property type="entry name" value="ACREF_ENVCD OPERON REPRESSOR-RELATED"/>
    <property type="match status" value="1"/>
</dbReference>
<dbReference type="SUPFAM" id="SSF46689">
    <property type="entry name" value="Homeodomain-like"/>
    <property type="match status" value="1"/>
</dbReference>
<dbReference type="Gene3D" id="1.10.357.10">
    <property type="entry name" value="Tetracycline Repressor, domain 2"/>
    <property type="match status" value="1"/>
</dbReference>
<dbReference type="PROSITE" id="PS50977">
    <property type="entry name" value="HTH_TETR_2"/>
    <property type="match status" value="1"/>
</dbReference>
<dbReference type="InterPro" id="IPR050624">
    <property type="entry name" value="HTH-type_Tx_Regulator"/>
</dbReference>
<dbReference type="Proteomes" id="UP001216139">
    <property type="component" value="Chromosome"/>
</dbReference>
<gene>
    <name evidence="4" type="ORF">PQO05_14020</name>
</gene>
<feature type="domain" description="HTH tetR-type" evidence="3">
    <location>
        <begin position="8"/>
        <end position="68"/>
    </location>
</feature>
<dbReference type="InterPro" id="IPR009057">
    <property type="entry name" value="Homeodomain-like_sf"/>
</dbReference>
<reference evidence="4 5" key="1">
    <citation type="submission" date="2023-02" db="EMBL/GenBank/DDBJ databases">
        <title>Genome sequence of Mucilaginibacter jinjuensis strain KACC 16571.</title>
        <authorList>
            <person name="Kim S."/>
            <person name="Heo J."/>
            <person name="Kwon S.-W."/>
        </authorList>
    </citation>
    <scope>NUCLEOTIDE SEQUENCE [LARGE SCALE GENOMIC DNA]</scope>
    <source>
        <strain evidence="4 5">KACC 16571</strain>
    </source>
</reference>
<evidence type="ECO:0000256" key="1">
    <source>
        <dbReference type="ARBA" id="ARBA00023125"/>
    </source>
</evidence>
<dbReference type="EMBL" id="CP117167">
    <property type="protein sequence ID" value="WCT09846.1"/>
    <property type="molecule type" value="Genomic_DNA"/>
</dbReference>
<dbReference type="RefSeq" id="WP_273627939.1">
    <property type="nucleotide sequence ID" value="NZ_CP117167.1"/>
</dbReference>
<dbReference type="PANTHER" id="PTHR43479">
    <property type="entry name" value="ACREF/ENVCD OPERON REPRESSOR-RELATED"/>
    <property type="match status" value="1"/>
</dbReference>
<keyword evidence="1 2" id="KW-0238">DNA-binding</keyword>
<proteinExistence type="predicted"/>
<evidence type="ECO:0000313" key="4">
    <source>
        <dbReference type="EMBL" id="WCT09846.1"/>
    </source>
</evidence>
<accession>A0ABY7T2A3</accession>
<keyword evidence="5" id="KW-1185">Reference proteome</keyword>
<protein>
    <submittedName>
        <fullName evidence="4">TetR/AcrR family transcriptional regulator</fullName>
    </submittedName>
</protein>
<dbReference type="PRINTS" id="PR00455">
    <property type="entry name" value="HTHTETR"/>
</dbReference>
<sequence length="203" mass="23296">MMSSTAEITTEEKIKEAAKAVFTRKGFASTTVRDIAAEADINLSLVNYYFRSKEKLFQLIMTETIQQLFDQIQPVVNNEETTLGEKIELLVGHYIDMILQNPDFPYFMVNEVMSGSVESPMVNNIKNIQNSIFAKQVYALKIEGRFDFEPVHVMMNMMGMIIFPFLSKNVIINSGAMNDQEFISTITERKRLIPIWMKQMLGI</sequence>
<feature type="DNA-binding region" description="H-T-H motif" evidence="2">
    <location>
        <begin position="31"/>
        <end position="50"/>
    </location>
</feature>
<name>A0ABY7T2A3_9SPHI</name>
<evidence type="ECO:0000256" key="2">
    <source>
        <dbReference type="PROSITE-ProRule" id="PRU00335"/>
    </source>
</evidence>
<evidence type="ECO:0000313" key="5">
    <source>
        <dbReference type="Proteomes" id="UP001216139"/>
    </source>
</evidence>
<dbReference type="InterPro" id="IPR001647">
    <property type="entry name" value="HTH_TetR"/>
</dbReference>
<organism evidence="4 5">
    <name type="scientific">Mucilaginibacter jinjuensis</name>
    <dbReference type="NCBI Taxonomy" id="1176721"/>
    <lineage>
        <taxon>Bacteria</taxon>
        <taxon>Pseudomonadati</taxon>
        <taxon>Bacteroidota</taxon>
        <taxon>Sphingobacteriia</taxon>
        <taxon>Sphingobacteriales</taxon>
        <taxon>Sphingobacteriaceae</taxon>
        <taxon>Mucilaginibacter</taxon>
    </lineage>
</organism>
<dbReference type="Pfam" id="PF00440">
    <property type="entry name" value="TetR_N"/>
    <property type="match status" value="1"/>
</dbReference>
<evidence type="ECO:0000259" key="3">
    <source>
        <dbReference type="PROSITE" id="PS50977"/>
    </source>
</evidence>